<dbReference type="GO" id="GO:0004386">
    <property type="term" value="F:helicase activity"/>
    <property type="evidence" value="ECO:0007669"/>
    <property type="project" value="UniProtKB-KW"/>
</dbReference>
<dbReference type="GO" id="GO:0005634">
    <property type="term" value="C:nucleus"/>
    <property type="evidence" value="ECO:0007669"/>
    <property type="project" value="UniProtKB-SubCell"/>
</dbReference>
<feature type="compositionally biased region" description="Polar residues" evidence="3">
    <location>
        <begin position="90"/>
        <end position="106"/>
    </location>
</feature>
<feature type="domain" description="RanBD1" evidence="4">
    <location>
        <begin position="332"/>
        <end position="473"/>
    </location>
</feature>
<keyword evidence="5" id="KW-0547">Nucleotide-binding</keyword>
<dbReference type="SMART" id="SM00160">
    <property type="entry name" value="RanBD"/>
    <property type="match status" value="1"/>
</dbReference>
<dbReference type="SUPFAM" id="SSF50729">
    <property type="entry name" value="PH domain-like"/>
    <property type="match status" value="1"/>
</dbReference>
<dbReference type="InterPro" id="IPR011993">
    <property type="entry name" value="PH-like_dom_sf"/>
</dbReference>
<evidence type="ECO:0000256" key="3">
    <source>
        <dbReference type="SAM" id="MobiDB-lite"/>
    </source>
</evidence>
<keyword evidence="6" id="KW-1185">Reference proteome</keyword>
<comment type="subcellular location">
    <subcellularLocation>
        <location evidence="1">Nucleus</location>
    </subcellularLocation>
</comment>
<feature type="compositionally biased region" description="Polar residues" evidence="3">
    <location>
        <begin position="129"/>
        <end position="164"/>
    </location>
</feature>
<feature type="compositionally biased region" description="Polar residues" evidence="3">
    <location>
        <begin position="36"/>
        <end position="47"/>
    </location>
</feature>
<feature type="compositionally biased region" description="Low complexity" evidence="3">
    <location>
        <begin position="208"/>
        <end position="230"/>
    </location>
</feature>
<keyword evidence="5" id="KW-0378">Hydrolase</keyword>
<dbReference type="InterPro" id="IPR000156">
    <property type="entry name" value="Ran_bind_dom"/>
</dbReference>
<feature type="region of interest" description="Disordered" evidence="3">
    <location>
        <begin position="1"/>
        <end position="164"/>
    </location>
</feature>
<dbReference type="AlphaFoldDB" id="A0AAJ0FMG7"/>
<keyword evidence="5" id="KW-0347">Helicase</keyword>
<dbReference type="Proteomes" id="UP001251528">
    <property type="component" value="Unassembled WGS sequence"/>
</dbReference>
<organism evidence="5 6">
    <name type="scientific">Conoideocrella luteorostrata</name>
    <dbReference type="NCBI Taxonomy" id="1105319"/>
    <lineage>
        <taxon>Eukaryota</taxon>
        <taxon>Fungi</taxon>
        <taxon>Dikarya</taxon>
        <taxon>Ascomycota</taxon>
        <taxon>Pezizomycotina</taxon>
        <taxon>Sordariomycetes</taxon>
        <taxon>Hypocreomycetidae</taxon>
        <taxon>Hypocreales</taxon>
        <taxon>Clavicipitaceae</taxon>
        <taxon>Conoideocrella</taxon>
    </lineage>
</organism>
<keyword evidence="5" id="KW-0067">ATP-binding</keyword>
<feature type="region of interest" description="Disordered" evidence="3">
    <location>
        <begin position="205"/>
        <end position="235"/>
    </location>
</feature>
<accession>A0AAJ0FMG7</accession>
<feature type="compositionally biased region" description="Basic and acidic residues" evidence="3">
    <location>
        <begin position="309"/>
        <end position="338"/>
    </location>
</feature>
<feature type="compositionally biased region" description="Acidic residues" evidence="3">
    <location>
        <begin position="294"/>
        <end position="308"/>
    </location>
</feature>
<name>A0AAJ0FMG7_9HYPO</name>
<feature type="region of interest" description="Disordered" evidence="3">
    <location>
        <begin position="285"/>
        <end position="338"/>
    </location>
</feature>
<dbReference type="EMBL" id="JASWJB010000586">
    <property type="protein sequence ID" value="KAK2589662.1"/>
    <property type="molecule type" value="Genomic_DNA"/>
</dbReference>
<dbReference type="PANTHER" id="PTHR23138">
    <property type="entry name" value="RAN BINDING PROTEIN"/>
    <property type="match status" value="1"/>
</dbReference>
<sequence>MADDVQRAGTSPKSETAQIETTEDAETRATRRELKQSSISDQPSNIGEGSATDGKHQGTPSFGISVEQSDELKERMSSPKKKRAHDQLDGGQNLQENDAASVTSTDSAKDRASRLEPEKKRHRDEESTDSSPFLQKPQISNKNSADQQSENSGTASGKTMSEATSSNTFANSAFGQLASGSSGFAALGSQRSGISSAKVNISSFASVKPTTSSEAKATAADKAPDTTTPKLSFGLNSGLSPFAGLSSVTNGFGGSGFGSGSALSGVKQLGSFAAAGAKTLLSDKAARPFGAPDSDADDEDKDEEDDADNESHLDEGDRGASPEKESDDKKRPKLHKIEVDDGETGEITVVSVRAKMFCLDKEAGWKERGAGMLKINVPHACVDFDDAGAVIPGSFDASCLEVDEESTDLDTKSPKMARLILRQDQTHRVILNTAILPAMEFQEKASLKSVGILFTALEGVEAKPISITMRVRFVLPPLKLYV</sequence>
<evidence type="ECO:0000256" key="2">
    <source>
        <dbReference type="ARBA" id="ARBA00023242"/>
    </source>
</evidence>
<feature type="compositionally biased region" description="Polar residues" evidence="3">
    <location>
        <begin position="8"/>
        <end position="19"/>
    </location>
</feature>
<dbReference type="InterPro" id="IPR045255">
    <property type="entry name" value="RanBP1-like"/>
</dbReference>
<protein>
    <submittedName>
        <fullName evidence="5">ATP-dependent 3'-5' DNA helicase</fullName>
    </submittedName>
</protein>
<dbReference type="PROSITE" id="PS50196">
    <property type="entry name" value="RANBD1"/>
    <property type="match status" value="1"/>
</dbReference>
<evidence type="ECO:0000313" key="5">
    <source>
        <dbReference type="EMBL" id="KAK2589662.1"/>
    </source>
</evidence>
<gene>
    <name evidence="5" type="primary">HRQ1_1</name>
    <name evidence="5" type="ORF">QQS21_012660</name>
</gene>
<feature type="compositionally biased region" description="Basic and acidic residues" evidence="3">
    <location>
        <begin position="25"/>
        <end position="35"/>
    </location>
</feature>
<dbReference type="PANTHER" id="PTHR23138:SF142">
    <property type="entry name" value="RAN-BINDING PROTEIN 3B-RELATED"/>
    <property type="match status" value="1"/>
</dbReference>
<reference evidence="5" key="1">
    <citation type="submission" date="2023-06" db="EMBL/GenBank/DDBJ databases">
        <title>Conoideocrella luteorostrata (Hypocreales: Clavicipitaceae), a potential biocontrol fungus for elongate hemlock scale in United States Christmas tree production areas.</title>
        <authorList>
            <person name="Barrett H."/>
            <person name="Lovett B."/>
            <person name="Macias A.M."/>
            <person name="Stajich J.E."/>
            <person name="Kasson M.T."/>
        </authorList>
    </citation>
    <scope>NUCLEOTIDE SEQUENCE</scope>
    <source>
        <strain evidence="5">ARSEF 14590</strain>
    </source>
</reference>
<proteinExistence type="predicted"/>
<dbReference type="Gene3D" id="2.30.29.30">
    <property type="entry name" value="Pleckstrin-homology domain (PH domain)/Phosphotyrosine-binding domain (PTB)"/>
    <property type="match status" value="1"/>
</dbReference>
<keyword evidence="2" id="KW-0539">Nucleus</keyword>
<comment type="caution">
    <text evidence="5">The sequence shown here is derived from an EMBL/GenBank/DDBJ whole genome shotgun (WGS) entry which is preliminary data.</text>
</comment>
<evidence type="ECO:0000313" key="6">
    <source>
        <dbReference type="Proteomes" id="UP001251528"/>
    </source>
</evidence>
<evidence type="ECO:0000256" key="1">
    <source>
        <dbReference type="ARBA" id="ARBA00004123"/>
    </source>
</evidence>
<evidence type="ECO:0000259" key="4">
    <source>
        <dbReference type="PROSITE" id="PS50196"/>
    </source>
</evidence>
<feature type="compositionally biased region" description="Basic and acidic residues" evidence="3">
    <location>
        <begin position="107"/>
        <end position="125"/>
    </location>
</feature>